<name>A0A0R3WYB1_HYDTA</name>
<protein>
    <submittedName>
        <fullName evidence="2 4">Uncharacterized protein</fullName>
    </submittedName>
</protein>
<reference evidence="2 3" key="2">
    <citation type="submission" date="2018-11" db="EMBL/GenBank/DDBJ databases">
        <authorList>
            <consortium name="Pathogen Informatics"/>
        </authorList>
    </citation>
    <scope>NUCLEOTIDE SEQUENCE [LARGE SCALE GENOMIC DNA]</scope>
</reference>
<organism evidence="4">
    <name type="scientific">Hydatigena taeniaeformis</name>
    <name type="common">Feline tapeworm</name>
    <name type="synonym">Taenia taeniaeformis</name>
    <dbReference type="NCBI Taxonomy" id="6205"/>
    <lineage>
        <taxon>Eukaryota</taxon>
        <taxon>Metazoa</taxon>
        <taxon>Spiralia</taxon>
        <taxon>Lophotrochozoa</taxon>
        <taxon>Platyhelminthes</taxon>
        <taxon>Cestoda</taxon>
        <taxon>Eucestoda</taxon>
        <taxon>Cyclophyllidea</taxon>
        <taxon>Taeniidae</taxon>
        <taxon>Hydatigera</taxon>
    </lineage>
</organism>
<dbReference type="WBParaSite" id="TTAC_0000575101-mRNA-1">
    <property type="protein sequence ID" value="TTAC_0000575101-mRNA-1"/>
    <property type="gene ID" value="TTAC_0000575101"/>
</dbReference>
<evidence type="ECO:0000256" key="1">
    <source>
        <dbReference type="SAM" id="MobiDB-lite"/>
    </source>
</evidence>
<reference evidence="4" key="1">
    <citation type="submission" date="2017-02" db="UniProtKB">
        <authorList>
            <consortium name="WormBaseParasite"/>
        </authorList>
    </citation>
    <scope>IDENTIFICATION</scope>
</reference>
<evidence type="ECO:0000313" key="2">
    <source>
        <dbReference type="EMBL" id="VDM27565.1"/>
    </source>
</evidence>
<evidence type="ECO:0000313" key="3">
    <source>
        <dbReference type="Proteomes" id="UP000274429"/>
    </source>
</evidence>
<gene>
    <name evidence="2" type="ORF">TTAC_LOCUS5738</name>
</gene>
<feature type="region of interest" description="Disordered" evidence="1">
    <location>
        <begin position="88"/>
        <end position="110"/>
    </location>
</feature>
<dbReference type="AlphaFoldDB" id="A0A0R3WYB1"/>
<proteinExistence type="predicted"/>
<keyword evidence="3" id="KW-1185">Reference proteome</keyword>
<evidence type="ECO:0000313" key="4">
    <source>
        <dbReference type="WBParaSite" id="TTAC_0000575101-mRNA-1"/>
    </source>
</evidence>
<accession>A0A0R3WYB1</accession>
<feature type="compositionally biased region" description="Gly residues" evidence="1">
    <location>
        <begin position="96"/>
        <end position="108"/>
    </location>
</feature>
<sequence>MTVTGAPEQDMEPNCSQLRVPLISIPEKTPPSLLASLLFFAKNLLLFKAITEKGTSSTPAIPLLLPEAQSTVSVSLLMQICSLDVDTPPALEDANDGGGGGGGGGGDGVRLEQVGIEEEERKEDSKSIRVPSLHSDSSASSRVVQTFQTLPRVAIGLDFSNNFTVPENRRQLVLSPLVMFVTICQ</sequence>
<dbReference type="STRING" id="6205.A0A0R3WYB1"/>
<dbReference type="EMBL" id="UYWX01008819">
    <property type="protein sequence ID" value="VDM27565.1"/>
    <property type="molecule type" value="Genomic_DNA"/>
</dbReference>
<dbReference type="Proteomes" id="UP000274429">
    <property type="component" value="Unassembled WGS sequence"/>
</dbReference>